<feature type="domain" description="C2H2-type" evidence="13">
    <location>
        <begin position="369"/>
        <end position="398"/>
    </location>
</feature>
<dbReference type="PANTHER" id="PTHR24393:SF15">
    <property type="entry name" value="IP01243P-RELATED"/>
    <property type="match status" value="1"/>
</dbReference>
<evidence type="ECO:0000313" key="16">
    <source>
        <dbReference type="Proteomes" id="UP001153712"/>
    </source>
</evidence>
<dbReference type="FunFam" id="3.30.160.60:FF:000065">
    <property type="entry name" value="B-cell CLL/lymphoma 6, member B"/>
    <property type="match status" value="1"/>
</dbReference>
<dbReference type="PANTHER" id="PTHR24393">
    <property type="entry name" value="ZINC FINGER PROTEIN"/>
    <property type="match status" value="1"/>
</dbReference>
<dbReference type="GO" id="GO:0005634">
    <property type="term" value="C:nucleus"/>
    <property type="evidence" value="ECO:0007669"/>
    <property type="project" value="UniProtKB-SubCell"/>
</dbReference>
<sequence>MNSLTLNSQNIANCCRACLSFNEVQPLCRPQIQLIYEKITDLKLNIGEKLSQNMCLKCCNMLENISQFAETCKVSDKYLKSLTEETNKDIDSDSTFSEIKSEEQNNLKIATSSALNTVNSCEISNENFIEKDTLKLHEEILMERKLFECDDCHKKFNQKSTLCRHYLTHTGKMPFGCSICCKKAKRKQQIENHIQKHHPDVSPMDYDKVVTKSDVMATDQHTNKVLLDIESTSNLKINDSESTINDLKSDDKKISSVKDENIECNTKVATEDNTAIKKKRIELCLCSLCGKQFKRLEYLRNHMATHMNVKPFSCSTCGAGFTQRQALNRHYLVHTKEKPHKCTHCDKTFARKEKLNDHIRCHEEGVPPHLCFHCGRRFKDREYLRKHLTYFLMGGKNRWKSEAKSLCPECGKEFHSVAYLKTHINVIHAGIKPYTCDICDKSFTVSAGLDYHMKIHKGLKPFQCSHSDCSKTFRTNYAKKVHERMHGTERAFKCDVCNKGFVRSSHLKRHVKLHREESGSVAVNASLSLPYGVNLDMDRSIGEKILREAIHFAFG</sequence>
<evidence type="ECO:0000256" key="1">
    <source>
        <dbReference type="ARBA" id="ARBA00004123"/>
    </source>
</evidence>
<evidence type="ECO:0000256" key="3">
    <source>
        <dbReference type="ARBA" id="ARBA00022723"/>
    </source>
</evidence>
<evidence type="ECO:0000313" key="15">
    <source>
        <dbReference type="EMBL" id="CAH1181881.1"/>
    </source>
</evidence>
<evidence type="ECO:0000256" key="6">
    <source>
        <dbReference type="ARBA" id="ARBA00022833"/>
    </source>
</evidence>
<dbReference type="EMBL" id="OU900096">
    <property type="protein sequence ID" value="CAH1181881.1"/>
    <property type="molecule type" value="Genomic_DNA"/>
</dbReference>
<feature type="domain" description="C2H2-type" evidence="13">
    <location>
        <begin position="405"/>
        <end position="433"/>
    </location>
</feature>
<dbReference type="PROSITE" id="PS51915">
    <property type="entry name" value="ZAD"/>
    <property type="match status" value="1"/>
</dbReference>
<feature type="binding site" evidence="12">
    <location>
        <position position="58"/>
    </location>
    <ligand>
        <name>Zn(2+)</name>
        <dbReference type="ChEBI" id="CHEBI:29105"/>
    </ligand>
</feature>
<proteinExistence type="inferred from homology"/>
<feature type="binding site" evidence="12">
    <location>
        <position position="55"/>
    </location>
    <ligand>
        <name>Zn(2+)</name>
        <dbReference type="ChEBI" id="CHEBI:29105"/>
    </ligand>
</feature>
<dbReference type="GO" id="GO:0008270">
    <property type="term" value="F:zinc ion binding"/>
    <property type="evidence" value="ECO:0007669"/>
    <property type="project" value="UniProtKB-UniRule"/>
</dbReference>
<evidence type="ECO:0000256" key="5">
    <source>
        <dbReference type="ARBA" id="ARBA00022771"/>
    </source>
</evidence>
<feature type="domain" description="C2H2-type" evidence="13">
    <location>
        <begin position="434"/>
        <end position="461"/>
    </location>
</feature>
<accession>A0A9P0GXT1</accession>
<keyword evidence="8" id="KW-0238">DNA-binding</keyword>
<keyword evidence="10" id="KW-0539">Nucleus</keyword>
<feature type="domain" description="ZAD" evidence="14">
    <location>
        <begin position="13"/>
        <end position="82"/>
    </location>
</feature>
<dbReference type="Gene3D" id="3.30.160.60">
    <property type="entry name" value="Classic Zinc Finger"/>
    <property type="match status" value="9"/>
</dbReference>
<keyword evidence="4" id="KW-0677">Repeat</keyword>
<evidence type="ECO:0000259" key="13">
    <source>
        <dbReference type="PROSITE" id="PS50157"/>
    </source>
</evidence>
<gene>
    <name evidence="15" type="ORF">PHYEVI_LOCUS6753</name>
</gene>
<dbReference type="SMART" id="SM00868">
    <property type="entry name" value="zf-AD"/>
    <property type="match status" value="1"/>
</dbReference>
<dbReference type="Pfam" id="PF13912">
    <property type="entry name" value="zf-C2H2_6"/>
    <property type="match status" value="1"/>
</dbReference>
<dbReference type="SMART" id="SM00355">
    <property type="entry name" value="ZnF_C2H2"/>
    <property type="match status" value="10"/>
</dbReference>
<feature type="domain" description="C2H2-type" evidence="13">
    <location>
        <begin position="312"/>
        <end position="339"/>
    </location>
</feature>
<dbReference type="PROSITE" id="PS00028">
    <property type="entry name" value="ZINC_FINGER_C2H2_1"/>
    <property type="match status" value="8"/>
</dbReference>
<dbReference type="OrthoDB" id="3437960at2759"/>
<evidence type="ECO:0000256" key="7">
    <source>
        <dbReference type="ARBA" id="ARBA00023015"/>
    </source>
</evidence>
<keyword evidence="3 12" id="KW-0479">Metal-binding</keyword>
<reference evidence="15" key="1">
    <citation type="submission" date="2022-01" db="EMBL/GenBank/DDBJ databases">
        <authorList>
            <person name="King R."/>
        </authorList>
    </citation>
    <scope>NUCLEOTIDE SEQUENCE</scope>
</reference>
<feature type="domain" description="C2H2-type" evidence="13">
    <location>
        <begin position="284"/>
        <end position="311"/>
    </location>
</feature>
<evidence type="ECO:0000256" key="12">
    <source>
        <dbReference type="PROSITE-ProRule" id="PRU01263"/>
    </source>
</evidence>
<keyword evidence="5 11" id="KW-0863">Zinc-finger</keyword>
<name>A0A9P0GXT1_PHYSR</name>
<dbReference type="Pfam" id="PF00096">
    <property type="entry name" value="zf-C2H2"/>
    <property type="match status" value="6"/>
</dbReference>
<evidence type="ECO:0000256" key="9">
    <source>
        <dbReference type="ARBA" id="ARBA00023163"/>
    </source>
</evidence>
<dbReference type="InterPro" id="IPR012934">
    <property type="entry name" value="Znf_AD"/>
</dbReference>
<feature type="domain" description="C2H2-type" evidence="13">
    <location>
        <begin position="340"/>
        <end position="367"/>
    </location>
</feature>
<keyword evidence="7" id="KW-0805">Transcription regulation</keyword>
<keyword evidence="6 12" id="KW-0862">Zinc</keyword>
<evidence type="ECO:0000256" key="10">
    <source>
        <dbReference type="ARBA" id="ARBA00023242"/>
    </source>
</evidence>
<feature type="binding site" evidence="12">
    <location>
        <position position="15"/>
    </location>
    <ligand>
        <name>Zn(2+)</name>
        <dbReference type="ChEBI" id="CHEBI:29105"/>
    </ligand>
</feature>
<dbReference type="Proteomes" id="UP001153712">
    <property type="component" value="Chromosome 3"/>
</dbReference>
<evidence type="ECO:0000256" key="4">
    <source>
        <dbReference type="ARBA" id="ARBA00022737"/>
    </source>
</evidence>
<keyword evidence="16" id="KW-1185">Reference proteome</keyword>
<comment type="similarity">
    <text evidence="2">Belongs to the krueppel C2H2-type zinc-finger protein family.</text>
</comment>
<evidence type="ECO:0000259" key="14">
    <source>
        <dbReference type="PROSITE" id="PS51915"/>
    </source>
</evidence>
<evidence type="ECO:0000256" key="8">
    <source>
        <dbReference type="ARBA" id="ARBA00023125"/>
    </source>
</evidence>
<evidence type="ECO:0000256" key="2">
    <source>
        <dbReference type="ARBA" id="ARBA00006991"/>
    </source>
</evidence>
<dbReference type="InterPro" id="IPR013087">
    <property type="entry name" value="Znf_C2H2_type"/>
</dbReference>
<feature type="domain" description="C2H2-type" evidence="13">
    <location>
        <begin position="462"/>
        <end position="491"/>
    </location>
</feature>
<dbReference type="FunFam" id="3.30.160.60:FF:000624">
    <property type="entry name" value="zinc finger protein 697"/>
    <property type="match status" value="2"/>
</dbReference>
<dbReference type="PROSITE" id="PS50157">
    <property type="entry name" value="ZINC_FINGER_C2H2_2"/>
    <property type="match status" value="9"/>
</dbReference>
<dbReference type="SUPFAM" id="SSF57716">
    <property type="entry name" value="Glucocorticoid receptor-like (DNA-binding domain)"/>
    <property type="match status" value="1"/>
</dbReference>
<dbReference type="GO" id="GO:0001228">
    <property type="term" value="F:DNA-binding transcription activator activity, RNA polymerase II-specific"/>
    <property type="evidence" value="ECO:0007669"/>
    <property type="project" value="TreeGrafter"/>
</dbReference>
<feature type="binding site" evidence="12">
    <location>
        <position position="18"/>
    </location>
    <ligand>
        <name>Zn(2+)</name>
        <dbReference type="ChEBI" id="CHEBI:29105"/>
    </ligand>
</feature>
<protein>
    <submittedName>
        <fullName evidence="15">Uncharacterized protein</fullName>
    </submittedName>
</protein>
<organism evidence="15 16">
    <name type="scientific">Phyllotreta striolata</name>
    <name type="common">Striped flea beetle</name>
    <name type="synonym">Crioceris striolata</name>
    <dbReference type="NCBI Taxonomy" id="444603"/>
    <lineage>
        <taxon>Eukaryota</taxon>
        <taxon>Metazoa</taxon>
        <taxon>Ecdysozoa</taxon>
        <taxon>Arthropoda</taxon>
        <taxon>Hexapoda</taxon>
        <taxon>Insecta</taxon>
        <taxon>Pterygota</taxon>
        <taxon>Neoptera</taxon>
        <taxon>Endopterygota</taxon>
        <taxon>Coleoptera</taxon>
        <taxon>Polyphaga</taxon>
        <taxon>Cucujiformia</taxon>
        <taxon>Chrysomeloidea</taxon>
        <taxon>Chrysomelidae</taxon>
        <taxon>Galerucinae</taxon>
        <taxon>Alticini</taxon>
        <taxon>Phyllotreta</taxon>
    </lineage>
</organism>
<feature type="domain" description="C2H2-type" evidence="13">
    <location>
        <begin position="492"/>
        <end position="519"/>
    </location>
</feature>
<dbReference type="InterPro" id="IPR036236">
    <property type="entry name" value="Znf_C2H2_sf"/>
</dbReference>
<comment type="subcellular location">
    <subcellularLocation>
        <location evidence="1">Nucleus</location>
    </subcellularLocation>
</comment>
<dbReference type="GO" id="GO:0000978">
    <property type="term" value="F:RNA polymerase II cis-regulatory region sequence-specific DNA binding"/>
    <property type="evidence" value="ECO:0007669"/>
    <property type="project" value="TreeGrafter"/>
</dbReference>
<dbReference type="FunFam" id="3.30.160.60:FF:000446">
    <property type="entry name" value="Zinc finger protein"/>
    <property type="match status" value="1"/>
</dbReference>
<dbReference type="AlphaFoldDB" id="A0A9P0GXT1"/>
<keyword evidence="9" id="KW-0804">Transcription</keyword>
<feature type="domain" description="C2H2-type" evidence="13">
    <location>
        <begin position="147"/>
        <end position="174"/>
    </location>
</feature>
<dbReference type="FunFam" id="3.30.160.60:FF:000086">
    <property type="entry name" value="transcription factor E4F1 isoform X1"/>
    <property type="match status" value="1"/>
</dbReference>
<dbReference type="SUPFAM" id="SSF57667">
    <property type="entry name" value="beta-beta-alpha zinc fingers"/>
    <property type="match status" value="5"/>
</dbReference>
<evidence type="ECO:0000256" key="11">
    <source>
        <dbReference type="PROSITE-ProRule" id="PRU00042"/>
    </source>
</evidence>